<dbReference type="InterPro" id="IPR039399">
    <property type="entry name" value="Deltex_C_sf"/>
</dbReference>
<dbReference type="CDD" id="cd02907">
    <property type="entry name" value="Macro_Af1521_BAL-like"/>
    <property type="match status" value="1"/>
</dbReference>
<dbReference type="PANTHER" id="PTHR12622">
    <property type="entry name" value="DELTEX-RELATED"/>
    <property type="match status" value="1"/>
</dbReference>
<dbReference type="SUPFAM" id="SSF57850">
    <property type="entry name" value="RING/U-box"/>
    <property type="match status" value="1"/>
</dbReference>
<comment type="catalytic activity">
    <reaction evidence="1">
        <text>S-ubiquitinyl-[E2 ubiquitin-conjugating enzyme]-L-cysteine + [acceptor protein]-L-lysine = [E2 ubiquitin-conjugating enzyme]-L-cysteine + N(6)-ubiquitinyl-[acceptor protein]-L-lysine.</text>
        <dbReference type="EC" id="2.3.2.27"/>
    </reaction>
</comment>
<dbReference type="OrthoDB" id="527344at2759"/>
<feature type="compositionally biased region" description="Basic and acidic residues" evidence="10">
    <location>
        <begin position="369"/>
        <end position="382"/>
    </location>
</feature>
<gene>
    <name evidence="11" type="ORF">OFUS_LOCUS7968</name>
</gene>
<accession>A0A8J1Y1L4</accession>
<dbReference type="InterPro" id="IPR017907">
    <property type="entry name" value="Znf_RING_CS"/>
</dbReference>
<dbReference type="InterPro" id="IPR002589">
    <property type="entry name" value="Macro_dom"/>
</dbReference>
<dbReference type="PROSITE" id="PS50089">
    <property type="entry name" value="ZF_RING_2"/>
    <property type="match status" value="1"/>
</dbReference>
<dbReference type="GO" id="GO:0008270">
    <property type="term" value="F:zinc ion binding"/>
    <property type="evidence" value="ECO:0007669"/>
    <property type="project" value="UniProtKB-KW"/>
</dbReference>
<dbReference type="InterPro" id="IPR039398">
    <property type="entry name" value="Deltex_fam"/>
</dbReference>
<keyword evidence="8" id="KW-0862">Zinc</keyword>
<evidence type="ECO:0000256" key="4">
    <source>
        <dbReference type="ARBA" id="ARBA00012483"/>
    </source>
</evidence>
<evidence type="ECO:0000256" key="7">
    <source>
        <dbReference type="ARBA" id="ARBA00022771"/>
    </source>
</evidence>
<feature type="region of interest" description="Disordered" evidence="10">
    <location>
        <begin position="308"/>
        <end position="396"/>
    </location>
</feature>
<evidence type="ECO:0000256" key="5">
    <source>
        <dbReference type="ARBA" id="ARBA00022679"/>
    </source>
</evidence>
<dbReference type="Gene3D" id="3.30.390.130">
    <property type="match status" value="1"/>
</dbReference>
<evidence type="ECO:0000256" key="1">
    <source>
        <dbReference type="ARBA" id="ARBA00000900"/>
    </source>
</evidence>
<evidence type="ECO:0000256" key="2">
    <source>
        <dbReference type="ARBA" id="ARBA00004906"/>
    </source>
</evidence>
<dbReference type="InterPro" id="IPR001841">
    <property type="entry name" value="Znf_RING"/>
</dbReference>
<dbReference type="CDD" id="cd09633">
    <property type="entry name" value="Deltex_C"/>
    <property type="match status" value="1"/>
</dbReference>
<organism evidence="11 12">
    <name type="scientific">Owenia fusiformis</name>
    <name type="common">Polychaete worm</name>
    <dbReference type="NCBI Taxonomy" id="6347"/>
    <lineage>
        <taxon>Eukaryota</taxon>
        <taxon>Metazoa</taxon>
        <taxon>Spiralia</taxon>
        <taxon>Lophotrochozoa</taxon>
        <taxon>Annelida</taxon>
        <taxon>Polychaeta</taxon>
        <taxon>Sedentaria</taxon>
        <taxon>Canalipalpata</taxon>
        <taxon>Sabellida</taxon>
        <taxon>Oweniida</taxon>
        <taxon>Oweniidae</taxon>
        <taxon>Owenia</taxon>
    </lineage>
</organism>
<evidence type="ECO:0000256" key="10">
    <source>
        <dbReference type="SAM" id="MobiDB-lite"/>
    </source>
</evidence>
<feature type="compositionally biased region" description="Polar residues" evidence="10">
    <location>
        <begin position="335"/>
        <end position="350"/>
    </location>
</feature>
<dbReference type="SMART" id="SM00506">
    <property type="entry name" value="A1pp"/>
    <property type="match status" value="1"/>
</dbReference>
<evidence type="ECO:0000256" key="6">
    <source>
        <dbReference type="ARBA" id="ARBA00022723"/>
    </source>
</evidence>
<dbReference type="EC" id="2.3.2.27" evidence="4"/>
<dbReference type="SUPFAM" id="SSF52949">
    <property type="entry name" value="Macro domain-like"/>
    <property type="match status" value="1"/>
</dbReference>
<dbReference type="EMBL" id="CAIIXF020000004">
    <property type="protein sequence ID" value="CAH1781384.1"/>
    <property type="molecule type" value="Genomic_DNA"/>
</dbReference>
<dbReference type="PROSITE" id="PS00518">
    <property type="entry name" value="ZF_RING_1"/>
    <property type="match status" value="1"/>
</dbReference>
<dbReference type="UniPathway" id="UPA00143"/>
<protein>
    <recommendedName>
        <fullName evidence="4">RING-type E3 ubiquitin transferase</fullName>
        <ecNumber evidence="4">2.3.2.27</ecNumber>
    </recommendedName>
</protein>
<reference evidence="11" key="1">
    <citation type="submission" date="2022-03" db="EMBL/GenBank/DDBJ databases">
        <authorList>
            <person name="Martin C."/>
        </authorList>
    </citation>
    <scope>NUCLEOTIDE SEQUENCE</scope>
</reference>
<feature type="compositionally biased region" description="Basic and acidic residues" evidence="10">
    <location>
        <begin position="321"/>
        <end position="334"/>
    </location>
</feature>
<proteinExistence type="inferred from homology"/>
<dbReference type="GO" id="GO:0061630">
    <property type="term" value="F:ubiquitin protein ligase activity"/>
    <property type="evidence" value="ECO:0007669"/>
    <property type="project" value="UniProtKB-EC"/>
</dbReference>
<dbReference type="Pfam" id="PF13639">
    <property type="entry name" value="zf-RING_2"/>
    <property type="match status" value="1"/>
</dbReference>
<sequence>MVLFNEIQVTPCKSVWQSIISKGMDDIKSETGVTIDVHKKTLTGNYYQIKCAGSYIAKKNHTKSKSKLYETVDAYIDPSVEKLEEFLKIEALAVKRKANGLKMVQRPWSHIESIWKAFNEFQSSNNLPHREELSRAEGETVYPEKPQFGSIVDSAGQVQGSKTNIAELNEKSSYPSFVECKESEFLDKIKTQEDKIKTQEDKIKTLEDTIKTQENKIIKLEKRNAILERLDQSGNNRLEAFGREIHGANQRGHRGDGESNPLKYEHIEHEANCIDAKHGHNIEIQTSHRGLCKTCAWDVQSYDTRVSSKRSSRFYSENDTESFHSVDRRKRDSQTQDAMSNNLSQCSSIDSKNDHFDIAQGTPRTPDNSQEHFENHGEEENNKQTGTSVKAQPDLKPKELIEDNCEISGLDPSCNTDSDIANIGTLSHKIFSGFKRASSLTESAETDISDDDQTFSLPMFTHVWDYILKRKDDELVKIQSENNVKFTKKKSSDQEVFITVNQGLEHRRRGREKGLDDLKKLHDEISPNIVRKTIEIDAEKIQNKNLESIVQSAKNTDVLYHIDGPVIQAIGVKQDATKAIFDIKKILGIKVKTRDEKDMNILQELSDIPTSRKLNQHKTLKFKTDEGIDVSVYQGDITSEDADVIVNAANEKLKHGGGVALAISEAGGPDIQRDCDDIIRRSSKPLTVTDVVFTKVGKESRLKCKYILHAIGPRWKNYRDKSNCERHLVETFYNSFSKASLEIKAISIAIPAISSGIFGVPQDICVRSMYVALMEFSKKEGRSTTMKDIRFVNILEDMTTAVVTEFRRFREDKDYSPETLTDMLQYTGSEVTSPNGPYSKVKNYCNQCDDGTLGIIQMSCGHWYCSACKKYFANDYAVKQCLKCINAPTLDRQSSDIEKCIICHGTICKREELNCGHAFCGECITKWMKSKPQCPVCGCFFGKIKGNQPKRGTMKTSTDQQKRIPGYEGCGVITINYSIPSGNQGECHPNPGRSYAGTNRKAYLPDNKEGNEILDLLKEAFDARLIFTIGQSSTNNREGITWNDIHHKTRIDGGPENYGYPDLGYLSRVREELAAKGITTRKKRCHRREDHRYKVTNV</sequence>
<dbReference type="Pfam" id="PF18102">
    <property type="entry name" value="DTC"/>
    <property type="match status" value="1"/>
</dbReference>
<keyword evidence="9" id="KW-0175">Coiled coil</keyword>
<dbReference type="SMART" id="SM00184">
    <property type="entry name" value="RING"/>
    <property type="match status" value="2"/>
</dbReference>
<evidence type="ECO:0000256" key="8">
    <source>
        <dbReference type="ARBA" id="ARBA00022833"/>
    </source>
</evidence>
<dbReference type="GO" id="GO:0007219">
    <property type="term" value="P:Notch signaling pathway"/>
    <property type="evidence" value="ECO:0007669"/>
    <property type="project" value="InterPro"/>
</dbReference>
<comment type="caution">
    <text evidence="11">The sequence shown here is derived from an EMBL/GenBank/DDBJ whole genome shotgun (WGS) entry which is preliminary data.</text>
</comment>
<dbReference type="GO" id="GO:0016567">
    <property type="term" value="P:protein ubiquitination"/>
    <property type="evidence" value="ECO:0007669"/>
    <property type="project" value="UniProtKB-UniPathway"/>
</dbReference>
<evidence type="ECO:0000256" key="3">
    <source>
        <dbReference type="ARBA" id="ARBA00009413"/>
    </source>
</evidence>
<comment type="similarity">
    <text evidence="3">Belongs to the Deltex family.</text>
</comment>
<dbReference type="InterPro" id="IPR013083">
    <property type="entry name" value="Znf_RING/FYVE/PHD"/>
</dbReference>
<dbReference type="InterPro" id="IPR039396">
    <property type="entry name" value="Deltex_C"/>
</dbReference>
<comment type="pathway">
    <text evidence="2">Protein modification; protein ubiquitination.</text>
</comment>
<keyword evidence="6" id="KW-0479">Metal-binding</keyword>
<dbReference type="Proteomes" id="UP000749559">
    <property type="component" value="Unassembled WGS sequence"/>
</dbReference>
<keyword evidence="7" id="KW-0863">Zinc-finger</keyword>
<keyword evidence="5" id="KW-0808">Transferase</keyword>
<dbReference type="AlphaFoldDB" id="A0A8J1Y1L4"/>
<dbReference type="PROSITE" id="PS51154">
    <property type="entry name" value="MACRO"/>
    <property type="match status" value="1"/>
</dbReference>
<dbReference type="InterPro" id="IPR043472">
    <property type="entry name" value="Macro_dom-like"/>
</dbReference>
<dbReference type="Gene3D" id="3.40.220.10">
    <property type="entry name" value="Leucine Aminopeptidase, subunit E, domain 1"/>
    <property type="match status" value="1"/>
</dbReference>
<evidence type="ECO:0000313" key="12">
    <source>
        <dbReference type="Proteomes" id="UP000749559"/>
    </source>
</evidence>
<evidence type="ECO:0000313" key="11">
    <source>
        <dbReference type="EMBL" id="CAH1781384.1"/>
    </source>
</evidence>
<keyword evidence="12" id="KW-1185">Reference proteome</keyword>
<evidence type="ECO:0000256" key="9">
    <source>
        <dbReference type="SAM" id="Coils"/>
    </source>
</evidence>
<feature type="coiled-coil region" evidence="9">
    <location>
        <begin position="189"/>
        <end position="230"/>
    </location>
</feature>
<name>A0A8J1Y1L4_OWEFU</name>
<dbReference type="Gene3D" id="3.30.40.10">
    <property type="entry name" value="Zinc/RING finger domain, C3HC4 (zinc finger)"/>
    <property type="match status" value="1"/>
</dbReference>
<dbReference type="Pfam" id="PF01661">
    <property type="entry name" value="Macro"/>
    <property type="match status" value="1"/>
</dbReference>